<dbReference type="NCBIfam" id="TIGR01352">
    <property type="entry name" value="tonB_Cterm"/>
    <property type="match status" value="1"/>
</dbReference>
<evidence type="ECO:0000256" key="1">
    <source>
        <dbReference type="ARBA" id="ARBA00004167"/>
    </source>
</evidence>
<feature type="domain" description="TonB C-terminal" evidence="5">
    <location>
        <begin position="27"/>
        <end position="105"/>
    </location>
</feature>
<sequence>MPARHIAHAVAAVLQPLGDWHGWVTVKDYPVEAVIAAQEGVTSFALPIDANGLPTDCQVTKSSGSKILDDQTCAIMLIRARFRPPVDKRGRPIAATYRQAIRWRLPPAAKPELVVDRSFEAISTIAPNGNVIDCRLTGPGAVRLGLAKGSCGPFGERGFLTFLIKDQYAKTRSADVRLSVTFEGASPPQLAKQPNVYLTLAKAAIEVGTDGKMTSCTSETKLASGGKTLDLCEFVKADPPRFPPQPTPRKATLLLDLSAAFD</sequence>
<proteinExistence type="predicted"/>
<gene>
    <name evidence="6" type="ORF">FHS31_001845</name>
</gene>
<evidence type="ECO:0000259" key="5">
    <source>
        <dbReference type="Pfam" id="PF03544"/>
    </source>
</evidence>
<dbReference type="EMBL" id="JAAOZC010000004">
    <property type="protein sequence ID" value="NIJ08228.1"/>
    <property type="molecule type" value="Genomic_DNA"/>
</dbReference>
<evidence type="ECO:0000313" key="7">
    <source>
        <dbReference type="Proteomes" id="UP000727456"/>
    </source>
</evidence>
<keyword evidence="7" id="KW-1185">Reference proteome</keyword>
<evidence type="ECO:0000256" key="3">
    <source>
        <dbReference type="ARBA" id="ARBA00022989"/>
    </source>
</evidence>
<dbReference type="Pfam" id="PF03544">
    <property type="entry name" value="TonB_C"/>
    <property type="match status" value="1"/>
</dbReference>
<accession>A0ABX0TRT1</accession>
<reference evidence="6 7" key="1">
    <citation type="submission" date="2020-03" db="EMBL/GenBank/DDBJ databases">
        <title>Genomic Encyclopedia of Type Strains, Phase III (KMG-III): the genomes of soil and plant-associated and newly described type strains.</title>
        <authorList>
            <person name="Whitman W."/>
        </authorList>
    </citation>
    <scope>NUCLEOTIDE SEQUENCE [LARGE SCALE GENOMIC DNA]</scope>
    <source>
        <strain evidence="6 7">CECT 8804</strain>
    </source>
</reference>
<dbReference type="SUPFAM" id="SSF74653">
    <property type="entry name" value="TolA/TonB C-terminal domain"/>
    <property type="match status" value="1"/>
</dbReference>
<keyword evidence="3" id="KW-1133">Transmembrane helix</keyword>
<name>A0ABX0TRT1_9SPHN</name>
<dbReference type="Proteomes" id="UP000727456">
    <property type="component" value="Unassembled WGS sequence"/>
</dbReference>
<dbReference type="InterPro" id="IPR006260">
    <property type="entry name" value="TonB/TolA_C"/>
</dbReference>
<evidence type="ECO:0000256" key="2">
    <source>
        <dbReference type="ARBA" id="ARBA00022692"/>
    </source>
</evidence>
<evidence type="ECO:0000313" key="6">
    <source>
        <dbReference type="EMBL" id="NIJ08228.1"/>
    </source>
</evidence>
<organism evidence="6 7">
    <name type="scientific">Sphingomonas vulcanisoli</name>
    <dbReference type="NCBI Taxonomy" id="1658060"/>
    <lineage>
        <taxon>Bacteria</taxon>
        <taxon>Pseudomonadati</taxon>
        <taxon>Pseudomonadota</taxon>
        <taxon>Alphaproteobacteria</taxon>
        <taxon>Sphingomonadales</taxon>
        <taxon>Sphingomonadaceae</taxon>
        <taxon>Sphingomonas</taxon>
    </lineage>
</organism>
<comment type="subcellular location">
    <subcellularLocation>
        <location evidence="1">Membrane</location>
        <topology evidence="1">Single-pass membrane protein</topology>
    </subcellularLocation>
</comment>
<protein>
    <submittedName>
        <fullName evidence="6">TonB family protein</fullName>
    </submittedName>
</protein>
<dbReference type="RefSeq" id="WP_167073080.1">
    <property type="nucleotide sequence ID" value="NZ_JAAOZC010000004.1"/>
</dbReference>
<keyword evidence="2" id="KW-0812">Transmembrane</keyword>
<dbReference type="Gene3D" id="3.30.1150.10">
    <property type="match status" value="1"/>
</dbReference>
<comment type="caution">
    <text evidence="6">The sequence shown here is derived from an EMBL/GenBank/DDBJ whole genome shotgun (WGS) entry which is preliminary data.</text>
</comment>
<dbReference type="InterPro" id="IPR037682">
    <property type="entry name" value="TonB_C"/>
</dbReference>
<evidence type="ECO:0000256" key="4">
    <source>
        <dbReference type="ARBA" id="ARBA00023136"/>
    </source>
</evidence>
<keyword evidence="4" id="KW-0472">Membrane</keyword>